<comment type="caution">
    <text evidence="2">The sequence shown here is derived from an EMBL/GenBank/DDBJ whole genome shotgun (WGS) entry which is preliminary data.</text>
</comment>
<dbReference type="EMBL" id="VCAU01000029">
    <property type="protein sequence ID" value="KAF9890133.1"/>
    <property type="molecule type" value="Genomic_DNA"/>
</dbReference>
<sequence>MTLTKPIPETVRKNLPKISAAIVKRLKHKEARLGRFGAAERAEKSPKLQPLVQGHPEEAWRDSGDYSECEKRLRLVLEEELEGEEKTPRRRNELIHPAPILDSHSYLRKWLCGWFK</sequence>
<name>A0AAD4CQU4_ASPNN</name>
<proteinExistence type="predicted"/>
<reference evidence="2" key="1">
    <citation type="journal article" date="2019" name="Beilstein J. Org. Chem.">
        <title>Nanangenines: drimane sesquiterpenoids as the dominant metabolite cohort of a novel Australian fungus, Aspergillus nanangensis.</title>
        <authorList>
            <person name="Lacey H.J."/>
            <person name="Gilchrist C.L.M."/>
            <person name="Crombie A."/>
            <person name="Kalaitzis J.A."/>
            <person name="Vuong D."/>
            <person name="Rutledge P.J."/>
            <person name="Turner P."/>
            <person name="Pitt J.I."/>
            <person name="Lacey E."/>
            <person name="Chooi Y.H."/>
            <person name="Piggott A.M."/>
        </authorList>
    </citation>
    <scope>NUCLEOTIDE SEQUENCE</scope>
    <source>
        <strain evidence="2">MST-FP2251</strain>
    </source>
</reference>
<gene>
    <name evidence="2" type="ORF">FE257_006294</name>
</gene>
<evidence type="ECO:0000256" key="1">
    <source>
        <dbReference type="SAM" id="MobiDB-lite"/>
    </source>
</evidence>
<dbReference type="AlphaFoldDB" id="A0AAD4CQU4"/>
<dbReference type="Proteomes" id="UP001194746">
    <property type="component" value="Unassembled WGS sequence"/>
</dbReference>
<organism evidence="2 3">
    <name type="scientific">Aspergillus nanangensis</name>
    <dbReference type="NCBI Taxonomy" id="2582783"/>
    <lineage>
        <taxon>Eukaryota</taxon>
        <taxon>Fungi</taxon>
        <taxon>Dikarya</taxon>
        <taxon>Ascomycota</taxon>
        <taxon>Pezizomycotina</taxon>
        <taxon>Eurotiomycetes</taxon>
        <taxon>Eurotiomycetidae</taxon>
        <taxon>Eurotiales</taxon>
        <taxon>Aspergillaceae</taxon>
        <taxon>Aspergillus</taxon>
        <taxon>Aspergillus subgen. Circumdati</taxon>
    </lineage>
</organism>
<reference evidence="2" key="2">
    <citation type="submission" date="2020-02" db="EMBL/GenBank/DDBJ databases">
        <authorList>
            <person name="Gilchrist C.L.M."/>
            <person name="Chooi Y.-H."/>
        </authorList>
    </citation>
    <scope>NUCLEOTIDE SEQUENCE</scope>
    <source>
        <strain evidence="2">MST-FP2251</strain>
    </source>
</reference>
<accession>A0AAD4CQU4</accession>
<feature type="region of interest" description="Disordered" evidence="1">
    <location>
        <begin position="37"/>
        <end position="64"/>
    </location>
</feature>
<protein>
    <submittedName>
        <fullName evidence="2">Uncharacterized protein</fullName>
    </submittedName>
</protein>
<evidence type="ECO:0000313" key="2">
    <source>
        <dbReference type="EMBL" id="KAF9890133.1"/>
    </source>
</evidence>
<feature type="compositionally biased region" description="Basic and acidic residues" evidence="1">
    <location>
        <begin position="55"/>
        <end position="64"/>
    </location>
</feature>
<evidence type="ECO:0000313" key="3">
    <source>
        <dbReference type="Proteomes" id="UP001194746"/>
    </source>
</evidence>
<keyword evidence="3" id="KW-1185">Reference proteome</keyword>